<dbReference type="STRING" id="1219080.VEZ01S_09_00170"/>
<reference evidence="1 2" key="1">
    <citation type="submission" date="2013-09" db="EMBL/GenBank/DDBJ databases">
        <title>Whole genome shotgun sequence of Vibrio ezurae NBRC 102218.</title>
        <authorList>
            <person name="Yoshida I."/>
            <person name="Hosoyama A."/>
            <person name="Numata M."/>
            <person name="Hashimoto M."/>
            <person name="Hosoyama Y."/>
            <person name="Tsuchikane K."/>
            <person name="Noguchi M."/>
            <person name="Hirakata S."/>
            <person name="Ichikawa N."/>
            <person name="Ohji S."/>
            <person name="Yamazoe A."/>
            <person name="Fujita N."/>
        </authorList>
    </citation>
    <scope>NUCLEOTIDE SEQUENCE [LARGE SCALE GENOMIC DNA]</scope>
    <source>
        <strain evidence="1 2">NBRC 102218</strain>
    </source>
</reference>
<sequence>MNKKTLMLGISSILFSSTIYAEQYRIISPHPDDALLVFGGYLSSLNLNNDSDERIVDVMFSTSNYSTNHLDVLTNKRISTVSHLRYIEDYDALTDLFESWDNFKYRNYGYYDAPLRLYEGDLTAGGGPAGTFKNFRQVEIDTFNMMVHSFESILKNENCTLLVPIANGLHIDHFMTKEAVITAAYRLAEQAKCKIIFGQDQPYTNANPNNTDTEIDALRSRLPANAISEMTYDVPIESGTTENIKLYKFKRYYFTQYDDGYLEPLKSNLTEVVYIWDPSTYGTIKSHADCDGSDYCRLAL</sequence>
<accession>U3CD91</accession>
<dbReference type="eggNOG" id="ENOG5031N00">
    <property type="taxonomic scope" value="Bacteria"/>
</dbReference>
<dbReference type="AlphaFoldDB" id="U3CD91"/>
<keyword evidence="2" id="KW-1185">Reference proteome</keyword>
<dbReference type="InterPro" id="IPR024078">
    <property type="entry name" value="LmbE-like_dom_sf"/>
</dbReference>
<dbReference type="EMBL" id="BATM01000009">
    <property type="protein sequence ID" value="GAD79249.1"/>
    <property type="molecule type" value="Genomic_DNA"/>
</dbReference>
<proteinExistence type="predicted"/>
<gene>
    <name evidence="1" type="ORF">VEZ01S_09_00170</name>
</gene>
<dbReference type="Proteomes" id="UP000016562">
    <property type="component" value="Unassembled WGS sequence"/>
</dbReference>
<organism evidence="1 2">
    <name type="scientific">Vibrio ezurae NBRC 102218</name>
    <dbReference type="NCBI Taxonomy" id="1219080"/>
    <lineage>
        <taxon>Bacteria</taxon>
        <taxon>Pseudomonadati</taxon>
        <taxon>Pseudomonadota</taxon>
        <taxon>Gammaproteobacteria</taxon>
        <taxon>Vibrionales</taxon>
        <taxon>Vibrionaceae</taxon>
        <taxon>Vibrio</taxon>
    </lineage>
</organism>
<dbReference type="Gene3D" id="3.40.50.10320">
    <property type="entry name" value="LmbE-like"/>
    <property type="match status" value="1"/>
</dbReference>
<protein>
    <submittedName>
        <fullName evidence="1">Uncharacterized protein</fullName>
    </submittedName>
</protein>
<evidence type="ECO:0000313" key="2">
    <source>
        <dbReference type="Proteomes" id="UP000016562"/>
    </source>
</evidence>
<name>U3CD91_9VIBR</name>
<dbReference type="RefSeq" id="WP_021712960.1">
    <property type="nucleotide sequence ID" value="NZ_BATM01000009.1"/>
</dbReference>
<comment type="caution">
    <text evidence="1">The sequence shown here is derived from an EMBL/GenBank/DDBJ whole genome shotgun (WGS) entry which is preliminary data.</text>
</comment>
<evidence type="ECO:0000313" key="1">
    <source>
        <dbReference type="EMBL" id="GAD79249.1"/>
    </source>
</evidence>
<dbReference type="OrthoDB" id="2551049at2"/>
<dbReference type="SUPFAM" id="SSF102588">
    <property type="entry name" value="LmbE-like"/>
    <property type="match status" value="1"/>
</dbReference>